<feature type="compositionally biased region" description="Low complexity" evidence="1">
    <location>
        <begin position="18"/>
        <end position="41"/>
    </location>
</feature>
<organism evidence="2 3">
    <name type="scientific">Nocardia mexicana</name>
    <dbReference type="NCBI Taxonomy" id="279262"/>
    <lineage>
        <taxon>Bacteria</taxon>
        <taxon>Bacillati</taxon>
        <taxon>Actinomycetota</taxon>
        <taxon>Actinomycetes</taxon>
        <taxon>Mycobacteriales</taxon>
        <taxon>Nocardiaceae</taxon>
        <taxon>Nocardia</taxon>
    </lineage>
</organism>
<accession>A0A370GRS1</accession>
<dbReference type="EMBL" id="QQAZ01000011">
    <property type="protein sequence ID" value="RDI46407.1"/>
    <property type="molecule type" value="Genomic_DNA"/>
</dbReference>
<sequence length="67" mass="6377">MLSEVGSSRLPAGRGAGAPPDSTAPVTPTASAATIAPAGSSVGHPRREISAVPTETSSSAPAATNPP</sequence>
<feature type="region of interest" description="Disordered" evidence="1">
    <location>
        <begin position="1"/>
        <end position="67"/>
    </location>
</feature>
<dbReference type="Proteomes" id="UP000255355">
    <property type="component" value="Unassembled WGS sequence"/>
</dbReference>
<keyword evidence="3" id="KW-1185">Reference proteome</keyword>
<evidence type="ECO:0000313" key="3">
    <source>
        <dbReference type="Proteomes" id="UP000255355"/>
    </source>
</evidence>
<proteinExistence type="predicted"/>
<feature type="compositionally biased region" description="Polar residues" evidence="1">
    <location>
        <begin position="53"/>
        <end position="67"/>
    </location>
</feature>
<protein>
    <submittedName>
        <fullName evidence="2">Uncharacterized protein</fullName>
    </submittedName>
</protein>
<evidence type="ECO:0000256" key="1">
    <source>
        <dbReference type="SAM" id="MobiDB-lite"/>
    </source>
</evidence>
<dbReference type="AlphaFoldDB" id="A0A370GRS1"/>
<evidence type="ECO:0000313" key="2">
    <source>
        <dbReference type="EMBL" id="RDI46407.1"/>
    </source>
</evidence>
<gene>
    <name evidence="2" type="ORF">DFR68_111166</name>
</gene>
<comment type="caution">
    <text evidence="2">The sequence shown here is derived from an EMBL/GenBank/DDBJ whole genome shotgun (WGS) entry which is preliminary data.</text>
</comment>
<reference evidence="2 3" key="1">
    <citation type="submission" date="2018-07" db="EMBL/GenBank/DDBJ databases">
        <title>Genomic Encyclopedia of Type Strains, Phase IV (KMG-IV): sequencing the most valuable type-strain genomes for metagenomic binning, comparative biology and taxonomic classification.</title>
        <authorList>
            <person name="Goeker M."/>
        </authorList>
    </citation>
    <scope>NUCLEOTIDE SEQUENCE [LARGE SCALE GENOMIC DNA]</scope>
    <source>
        <strain evidence="2 3">DSM 44952</strain>
    </source>
</reference>
<name>A0A370GRS1_9NOCA</name>